<proteinExistence type="predicted"/>
<reference evidence="4 5" key="1">
    <citation type="submission" date="2021-06" db="EMBL/GenBank/DDBJ databases">
        <title>Caerostris extrusa draft genome.</title>
        <authorList>
            <person name="Kono N."/>
            <person name="Arakawa K."/>
        </authorList>
    </citation>
    <scope>NUCLEOTIDE SEQUENCE [LARGE SCALE GENOMIC DNA]</scope>
</reference>
<evidence type="ECO:0000256" key="1">
    <source>
        <dbReference type="ARBA" id="ARBA00023157"/>
    </source>
</evidence>
<keyword evidence="5" id="KW-1185">Reference proteome</keyword>
<sequence>MATVCVQKKKPTSQAHSPTTAHCFDGRSLNPQDFIIEIGGTDITIIGRRHQIQEIRLHENYIPRYHYNDIAIIRLVQPVGNASEAVCILEDDNLQEGNSVTGIGWGQMTLLSRKNNQPKAFKNNNNNNNKPASLYLFFKTLEEYYLNIYAGGRKPNILQVAERIPFVESRACNEKYQKISNAAFPNGITEDFICAGREDGGLDACLVLIFDIPILSNASLEELVYRIYLPTCRCEDDNEGDSGGPLLFEFARDYFVLVGIVSFGYKCAEPNFPGVYTRVSSYLPWITQYIKNQK</sequence>
<dbReference type="InterPro" id="IPR009003">
    <property type="entry name" value="Peptidase_S1_PA"/>
</dbReference>
<dbReference type="SUPFAM" id="SSF50494">
    <property type="entry name" value="Trypsin-like serine proteases"/>
    <property type="match status" value="1"/>
</dbReference>
<dbReference type="PANTHER" id="PTHR24252:SF7">
    <property type="entry name" value="HYALIN"/>
    <property type="match status" value="1"/>
</dbReference>
<dbReference type="SMART" id="SM00020">
    <property type="entry name" value="Tryp_SPc"/>
    <property type="match status" value="1"/>
</dbReference>
<gene>
    <name evidence="4" type="ORF">CEXT_259121</name>
</gene>
<dbReference type="InterPro" id="IPR001254">
    <property type="entry name" value="Trypsin_dom"/>
</dbReference>
<dbReference type="InterPro" id="IPR043504">
    <property type="entry name" value="Peptidase_S1_PA_chymotrypsin"/>
</dbReference>
<dbReference type="PROSITE" id="PS50240">
    <property type="entry name" value="TRYPSIN_DOM"/>
    <property type="match status" value="1"/>
</dbReference>
<evidence type="ECO:0000259" key="3">
    <source>
        <dbReference type="PROSITE" id="PS50240"/>
    </source>
</evidence>
<dbReference type="CDD" id="cd00190">
    <property type="entry name" value="Tryp_SPc"/>
    <property type="match status" value="1"/>
</dbReference>
<evidence type="ECO:0000313" key="5">
    <source>
        <dbReference type="Proteomes" id="UP001054945"/>
    </source>
</evidence>
<dbReference type="GO" id="GO:0004252">
    <property type="term" value="F:serine-type endopeptidase activity"/>
    <property type="evidence" value="ECO:0007669"/>
    <property type="project" value="InterPro"/>
</dbReference>
<evidence type="ECO:0000313" key="4">
    <source>
        <dbReference type="EMBL" id="GIY37130.1"/>
    </source>
</evidence>
<name>A0AAV4SXA7_CAEEX</name>
<protein>
    <submittedName>
        <fullName evidence="4">Clotting factor B</fullName>
    </submittedName>
</protein>
<dbReference type="Proteomes" id="UP001054945">
    <property type="component" value="Unassembled WGS sequence"/>
</dbReference>
<feature type="region of interest" description="Disordered" evidence="2">
    <location>
        <begin position="1"/>
        <end position="20"/>
    </location>
</feature>
<feature type="domain" description="Peptidase S1" evidence="3">
    <location>
        <begin position="1"/>
        <end position="291"/>
    </location>
</feature>
<comment type="caution">
    <text evidence="4">The sequence shown here is derived from an EMBL/GenBank/DDBJ whole genome shotgun (WGS) entry which is preliminary data.</text>
</comment>
<dbReference type="PANTHER" id="PTHR24252">
    <property type="entry name" value="ACROSIN-RELATED"/>
    <property type="match status" value="1"/>
</dbReference>
<keyword evidence="1" id="KW-1015">Disulfide bond</keyword>
<organism evidence="4 5">
    <name type="scientific">Caerostris extrusa</name>
    <name type="common">Bark spider</name>
    <name type="synonym">Caerostris bankana</name>
    <dbReference type="NCBI Taxonomy" id="172846"/>
    <lineage>
        <taxon>Eukaryota</taxon>
        <taxon>Metazoa</taxon>
        <taxon>Ecdysozoa</taxon>
        <taxon>Arthropoda</taxon>
        <taxon>Chelicerata</taxon>
        <taxon>Arachnida</taxon>
        <taxon>Araneae</taxon>
        <taxon>Araneomorphae</taxon>
        <taxon>Entelegynae</taxon>
        <taxon>Araneoidea</taxon>
        <taxon>Araneidae</taxon>
        <taxon>Caerostris</taxon>
    </lineage>
</organism>
<evidence type="ECO:0000256" key="2">
    <source>
        <dbReference type="SAM" id="MobiDB-lite"/>
    </source>
</evidence>
<dbReference type="Pfam" id="PF00089">
    <property type="entry name" value="Trypsin"/>
    <property type="match status" value="2"/>
</dbReference>
<accession>A0AAV4SXA7</accession>
<dbReference type="AlphaFoldDB" id="A0AAV4SXA7"/>
<dbReference type="Gene3D" id="2.40.10.10">
    <property type="entry name" value="Trypsin-like serine proteases"/>
    <property type="match status" value="3"/>
</dbReference>
<dbReference type="GO" id="GO:0006508">
    <property type="term" value="P:proteolysis"/>
    <property type="evidence" value="ECO:0007669"/>
    <property type="project" value="InterPro"/>
</dbReference>
<dbReference type="EMBL" id="BPLR01010124">
    <property type="protein sequence ID" value="GIY37130.1"/>
    <property type="molecule type" value="Genomic_DNA"/>
</dbReference>